<evidence type="ECO:0000313" key="2">
    <source>
        <dbReference type="EMBL" id="NIJ24627.1"/>
    </source>
</evidence>
<sequence length="401" mass="45031">MAATIANVQFMLERNGITARYNVIKKKLEISFPGMPLTSDNSDNVSMTHVVSLAAQHGIAIGPVPAYVEAIADAHAYNPVAEWISGVPWDGVDRLPQFYATVIAADGYPEQLKQTLMRRWALSAVAAALMPHGFRCRGVLTFQGPQGIGKTRWGARLVSNPLLRDEVVKVDHHLDGGNKDSMLGAVGHWIVEVGELESSFRRDVSRLKGFLTSDRDKIRRPYARSESDYPRRTVFYATVNSHDFLLDDTGNSRWWTIEVLELDHQHDIDMQQLFAQLAVDFRAGEPWWLSTEEEARLERQNAQHRSTSVVADRLLAIIDTTPQDGQQSCAVTATELLQAAGFDHPSNAQAKECGTLLRGMYGGPRRLNGRDKWRVYIREADVTLQEPEYSQEQKGRPNFFD</sequence>
<name>A0ABX0U5U5_9SPHN</name>
<protein>
    <submittedName>
        <fullName evidence="2">DNA primase/helicase</fullName>
    </submittedName>
</protein>
<dbReference type="RefSeq" id="WP_166745486.1">
    <property type="nucleotide sequence ID" value="NZ_BAAAEV010000001.1"/>
</dbReference>
<keyword evidence="3" id="KW-1185">Reference proteome</keyword>
<proteinExistence type="predicted"/>
<evidence type="ECO:0000259" key="1">
    <source>
        <dbReference type="Pfam" id="PF05272"/>
    </source>
</evidence>
<reference evidence="2 3" key="1">
    <citation type="submission" date="2020-03" db="EMBL/GenBank/DDBJ databases">
        <title>Genomic Encyclopedia of Type Strains, Phase IV (KMG-IV): sequencing the most valuable type-strain genomes for metagenomic binning, comparative biology and taxonomic classification.</title>
        <authorList>
            <person name="Goeker M."/>
        </authorList>
    </citation>
    <scope>NUCLEOTIDE SEQUENCE [LARGE SCALE GENOMIC DNA]</scope>
    <source>
        <strain evidence="2 3">DSM 22753</strain>
    </source>
</reference>
<accession>A0ABX0U5U5</accession>
<feature type="domain" description="Virulence-associated protein E-like" evidence="1">
    <location>
        <begin position="86"/>
        <end position="305"/>
    </location>
</feature>
<dbReference type="Proteomes" id="UP000788153">
    <property type="component" value="Unassembled WGS sequence"/>
</dbReference>
<organism evidence="2 3">
    <name type="scientific">Sphingomonas japonica</name>
    <dbReference type="NCBI Taxonomy" id="511662"/>
    <lineage>
        <taxon>Bacteria</taxon>
        <taxon>Pseudomonadati</taxon>
        <taxon>Pseudomonadota</taxon>
        <taxon>Alphaproteobacteria</taxon>
        <taxon>Sphingomonadales</taxon>
        <taxon>Sphingomonadaceae</taxon>
        <taxon>Sphingomonas</taxon>
    </lineage>
</organism>
<dbReference type="PANTHER" id="PTHR34985">
    <property type="entry name" value="SLR0554 PROTEIN"/>
    <property type="match status" value="1"/>
</dbReference>
<gene>
    <name evidence="2" type="ORF">FHT01_002169</name>
</gene>
<comment type="caution">
    <text evidence="2">The sequence shown here is derived from an EMBL/GenBank/DDBJ whole genome shotgun (WGS) entry which is preliminary data.</text>
</comment>
<evidence type="ECO:0000313" key="3">
    <source>
        <dbReference type="Proteomes" id="UP000788153"/>
    </source>
</evidence>
<dbReference type="PANTHER" id="PTHR34985:SF1">
    <property type="entry name" value="SLR0554 PROTEIN"/>
    <property type="match status" value="1"/>
</dbReference>
<dbReference type="EMBL" id="JAASQP010000001">
    <property type="protein sequence ID" value="NIJ24627.1"/>
    <property type="molecule type" value="Genomic_DNA"/>
</dbReference>
<dbReference type="InterPro" id="IPR007936">
    <property type="entry name" value="VapE-like_dom"/>
</dbReference>
<dbReference type="Pfam" id="PF05272">
    <property type="entry name" value="VapE-like_dom"/>
    <property type="match status" value="1"/>
</dbReference>